<keyword evidence="14" id="KW-0969">Cilium</keyword>
<feature type="domain" description="Flagellar motor switch protein FliG C-terminal" evidence="10">
    <location>
        <begin position="226"/>
        <end position="332"/>
    </location>
</feature>
<keyword evidence="9" id="KW-0975">Bacterial flagellum</keyword>
<dbReference type="EMBL" id="FMBE01000013">
    <property type="protein sequence ID" value="SCC14658.1"/>
    <property type="molecule type" value="Genomic_DNA"/>
</dbReference>
<sequence length="342" mass="39009">MDSKGGTTMLDEISSKEKAAILIRTLEEGVAAKVIEYMTAEEKEVLLREIAKFRVYKPETLENVLGEFLYELNVKELNLVTPDKEYIRRIFKNMPEDELEKLLEDLWYNKDNPFEFLNSLADLEPLLTVLNDESPQTIAIIASYIKPQLASQLIERLPDHKRVETVMGIAKLEQVDGELINQIGDLLKSKLNNMAFNAINKTDGLKTIVNILNNVSRGVEKTVFQKLDEMDYELSEKIKENMFVFEDLLGLEDLALRRVLEEITDNGVIAKALKIAKEEIKEKLFTCMSSNRKEMILEELDGLGPLKMTDAEKAQQTITGTVKKLEKEGRIIVQRGEDDVLI</sequence>
<dbReference type="PANTHER" id="PTHR30534">
    <property type="entry name" value="FLAGELLAR MOTOR SWITCH PROTEIN FLIG"/>
    <property type="match status" value="1"/>
</dbReference>
<dbReference type="InterPro" id="IPR000090">
    <property type="entry name" value="Flg_Motor_Flig"/>
</dbReference>
<evidence type="ECO:0000259" key="10">
    <source>
        <dbReference type="Pfam" id="PF01706"/>
    </source>
</evidence>
<dbReference type="GO" id="GO:0071973">
    <property type="term" value="P:bacterial-type flagellum-dependent cell motility"/>
    <property type="evidence" value="ECO:0007669"/>
    <property type="project" value="InterPro"/>
</dbReference>
<dbReference type="GO" id="GO:0009425">
    <property type="term" value="C:bacterial-type flagellum basal body"/>
    <property type="evidence" value="ECO:0007669"/>
    <property type="project" value="UniProtKB-SubCell"/>
</dbReference>
<dbReference type="GO" id="GO:0003774">
    <property type="term" value="F:cytoskeletal motor activity"/>
    <property type="evidence" value="ECO:0007669"/>
    <property type="project" value="InterPro"/>
</dbReference>
<evidence type="ECO:0000259" key="12">
    <source>
        <dbReference type="Pfam" id="PF14842"/>
    </source>
</evidence>
<keyword evidence="5" id="KW-1003">Cell membrane</keyword>
<gene>
    <name evidence="14" type="ORF">BC05F1_01747</name>
    <name evidence="13" type="ORF">BC10311_01627</name>
</gene>
<evidence type="ECO:0000259" key="11">
    <source>
        <dbReference type="Pfam" id="PF14841"/>
    </source>
</evidence>
<dbReference type="InterPro" id="IPR028263">
    <property type="entry name" value="FliG_N"/>
</dbReference>
<evidence type="ECO:0000256" key="5">
    <source>
        <dbReference type="ARBA" id="ARBA00022475"/>
    </source>
</evidence>
<dbReference type="Gene3D" id="1.10.220.30">
    <property type="match status" value="3"/>
</dbReference>
<keyword evidence="14" id="KW-0282">Flagellum</keyword>
<dbReference type="Pfam" id="PF14842">
    <property type="entry name" value="FliG_N"/>
    <property type="match status" value="1"/>
</dbReference>
<evidence type="ECO:0000313" key="16">
    <source>
        <dbReference type="Proteomes" id="UP000196052"/>
    </source>
</evidence>
<keyword evidence="7" id="KW-0283">Flagellar rotation</keyword>
<evidence type="ECO:0000313" key="14">
    <source>
        <dbReference type="EMBL" id="SCC14658.1"/>
    </source>
</evidence>
<dbReference type="Proteomes" id="UP000196052">
    <property type="component" value="Unassembled WGS sequence"/>
</dbReference>
<evidence type="ECO:0000256" key="1">
    <source>
        <dbReference type="ARBA" id="ARBA00004117"/>
    </source>
</evidence>
<evidence type="ECO:0000256" key="8">
    <source>
        <dbReference type="ARBA" id="ARBA00023136"/>
    </source>
</evidence>
<keyword evidence="14" id="KW-0966">Cell projection</keyword>
<dbReference type="InterPro" id="IPR032779">
    <property type="entry name" value="FliG_M"/>
</dbReference>
<dbReference type="FunFam" id="1.10.220.30:FF:000001">
    <property type="entry name" value="Flagellar motor switch protein FliG"/>
    <property type="match status" value="1"/>
</dbReference>
<proteinExistence type="inferred from homology"/>
<dbReference type="InterPro" id="IPR011002">
    <property type="entry name" value="FliG_a-hlx"/>
</dbReference>
<dbReference type="InterPro" id="IPR023087">
    <property type="entry name" value="Flg_Motor_Flig_C"/>
</dbReference>
<reference evidence="15 16" key="2">
    <citation type="submission" date="2016-08" db="EMBL/GenBank/DDBJ databases">
        <authorList>
            <person name="Loux V."/>
            <person name="Rue O."/>
        </authorList>
    </citation>
    <scope>NUCLEOTIDE SEQUENCE [LARGE SCALE GENOMIC DNA]</scope>
    <source>
        <strain evidence="16">INRA Bc05-F1</strain>
        <strain evidence="13 15">WSBC_10311</strain>
    </source>
</reference>
<dbReference type="GO" id="GO:0005886">
    <property type="term" value="C:plasma membrane"/>
    <property type="evidence" value="ECO:0007669"/>
    <property type="project" value="UniProtKB-SubCell"/>
</dbReference>
<dbReference type="Pfam" id="PF14841">
    <property type="entry name" value="FliG_M"/>
    <property type="match status" value="1"/>
</dbReference>
<keyword evidence="6" id="KW-0145">Chemotaxis</keyword>
<dbReference type="PRINTS" id="PR00954">
    <property type="entry name" value="FLGMOTORFLIG"/>
</dbReference>
<reference evidence="14" key="1">
    <citation type="submission" date="2016-08" db="EMBL/GenBank/DDBJ databases">
        <authorList>
            <person name="Seilhamer J.J."/>
        </authorList>
    </citation>
    <scope>NUCLEOTIDE SEQUENCE [LARGE SCALE GENOMIC DNA]</scope>
    <source>
        <strain evidence="14">INRA Bc05-F1</strain>
    </source>
</reference>
<dbReference type="AlphaFoldDB" id="A0A1C4C0M2"/>
<dbReference type="FunFam" id="1.10.220.30:FF:000008">
    <property type="entry name" value="Flagellar motor switch protein FliG"/>
    <property type="match status" value="1"/>
</dbReference>
<feature type="domain" description="Flagellar motor switch protein FliG N-terminal" evidence="12">
    <location>
        <begin position="13"/>
        <end position="110"/>
    </location>
</feature>
<organism evidence="14 16">
    <name type="scientific">Bacillus wiedmannii</name>
    <dbReference type="NCBI Taxonomy" id="1890302"/>
    <lineage>
        <taxon>Bacteria</taxon>
        <taxon>Bacillati</taxon>
        <taxon>Bacillota</taxon>
        <taxon>Bacilli</taxon>
        <taxon>Bacillales</taxon>
        <taxon>Bacillaceae</taxon>
        <taxon>Bacillus</taxon>
        <taxon>Bacillus cereus group</taxon>
    </lineage>
</organism>
<protein>
    <recommendedName>
        <fullName evidence="4">Flagellar motor switch protein FliG</fullName>
    </recommendedName>
</protein>
<evidence type="ECO:0000256" key="2">
    <source>
        <dbReference type="ARBA" id="ARBA00004413"/>
    </source>
</evidence>
<evidence type="ECO:0000313" key="15">
    <source>
        <dbReference type="Proteomes" id="UP000195728"/>
    </source>
</evidence>
<evidence type="ECO:0000256" key="4">
    <source>
        <dbReference type="ARBA" id="ARBA00021870"/>
    </source>
</evidence>
<accession>A0A1C4C0M2</accession>
<name>A0A1C4C0M2_9BACI</name>
<keyword evidence="8" id="KW-0472">Membrane</keyword>
<dbReference type="PANTHER" id="PTHR30534:SF0">
    <property type="entry name" value="FLAGELLAR MOTOR SWITCH PROTEIN FLIG"/>
    <property type="match status" value="1"/>
</dbReference>
<dbReference type="GO" id="GO:0006935">
    <property type="term" value="P:chemotaxis"/>
    <property type="evidence" value="ECO:0007669"/>
    <property type="project" value="UniProtKB-KW"/>
</dbReference>
<evidence type="ECO:0000256" key="6">
    <source>
        <dbReference type="ARBA" id="ARBA00022500"/>
    </source>
</evidence>
<dbReference type="Pfam" id="PF01706">
    <property type="entry name" value="FliG_C"/>
    <property type="match status" value="1"/>
</dbReference>
<evidence type="ECO:0000313" key="13">
    <source>
        <dbReference type="EMBL" id="SCC11208.1"/>
    </source>
</evidence>
<dbReference type="EMBL" id="FMBG01000011">
    <property type="protein sequence ID" value="SCC11208.1"/>
    <property type="molecule type" value="Genomic_DNA"/>
</dbReference>
<evidence type="ECO:0000256" key="3">
    <source>
        <dbReference type="ARBA" id="ARBA00010299"/>
    </source>
</evidence>
<evidence type="ECO:0000256" key="9">
    <source>
        <dbReference type="ARBA" id="ARBA00023143"/>
    </source>
</evidence>
<dbReference type="SUPFAM" id="SSF48029">
    <property type="entry name" value="FliG"/>
    <property type="match status" value="2"/>
</dbReference>
<comment type="similarity">
    <text evidence="3">Belongs to the FliG family.</text>
</comment>
<evidence type="ECO:0000256" key="7">
    <source>
        <dbReference type="ARBA" id="ARBA00022779"/>
    </source>
</evidence>
<feature type="domain" description="Flagellar motor switch protein FliG middle" evidence="11">
    <location>
        <begin position="126"/>
        <end position="194"/>
    </location>
</feature>
<dbReference type="Proteomes" id="UP000195728">
    <property type="component" value="Unassembled WGS sequence"/>
</dbReference>
<dbReference type="NCBIfam" id="TIGR00207">
    <property type="entry name" value="fliG"/>
    <property type="match status" value="1"/>
</dbReference>
<comment type="subcellular location">
    <subcellularLocation>
        <location evidence="1">Bacterial flagellum basal body</location>
    </subcellularLocation>
    <subcellularLocation>
        <location evidence="2">Cell membrane</location>
        <topology evidence="2">Peripheral membrane protein</topology>
        <orientation evidence="2">Cytoplasmic side</orientation>
    </subcellularLocation>
</comment>